<evidence type="ECO:0000256" key="1">
    <source>
        <dbReference type="SAM" id="Coils"/>
    </source>
</evidence>
<evidence type="ECO:0000313" key="4">
    <source>
        <dbReference type="Proteomes" id="UP000218231"/>
    </source>
</evidence>
<dbReference type="AlphaFoldDB" id="A0A2A2KQ02"/>
<dbReference type="Proteomes" id="UP000218231">
    <property type="component" value="Unassembled WGS sequence"/>
</dbReference>
<reference evidence="3 4" key="1">
    <citation type="journal article" date="2017" name="Curr. Biol.">
        <title>Genome architecture and evolution of a unichromosomal asexual nematode.</title>
        <authorList>
            <person name="Fradin H."/>
            <person name="Zegar C."/>
            <person name="Gutwein M."/>
            <person name="Lucas J."/>
            <person name="Kovtun M."/>
            <person name="Corcoran D."/>
            <person name="Baugh L.R."/>
            <person name="Kiontke K."/>
            <person name="Gunsalus K."/>
            <person name="Fitch D.H."/>
            <person name="Piano F."/>
        </authorList>
    </citation>
    <scope>NUCLEOTIDE SEQUENCE [LARGE SCALE GENOMIC DNA]</scope>
    <source>
        <strain evidence="3">PF1309</strain>
    </source>
</reference>
<keyword evidence="1" id="KW-0175">Coiled coil</keyword>
<feature type="coiled-coil region" evidence="1">
    <location>
        <begin position="183"/>
        <end position="272"/>
    </location>
</feature>
<dbReference type="EMBL" id="LIAE01007971">
    <property type="protein sequence ID" value="PAV76024.1"/>
    <property type="molecule type" value="Genomic_DNA"/>
</dbReference>
<proteinExistence type="predicted"/>
<sequence>MQVSGKVDLHENSELLFSGMSMPERCPTVTTSQSMSEASQFPNDDPFSVDSSHFSGFSSAVNSHLASSTSGKSSILNGNALGPHWRRRNVAAKYAVEQTNGVRLGEQELDAVSSGTGSAMMEESVSQEAWDLLTEGIAHTVAMMQLLSKLRVQNVGLIHRVMNVCGELFDQTDIACGNMNYEIGALEIMLENEERRMKVCEKAKEEVNKMIERENVFMTMRDNLDAMLTKIDRYKEAKMKLDRNQELMAKIYEQVAEAAERHENAMEKKNRSSTLCYDTSVAMSYLHRVRHSLDPLMSIFINNRPLVCAINKFCEKARRIETAVGNDVKPMPLIDVQRRMMNPHSNASDTNAVRKENRQKVIELPQKVVLDLWNPPSTLSKTTTTSVKMDTDDMPKADASVSTASVMSIADQPKDILAPSRSRRTEVGEEELISLLDSSVAELVNLYDVLDYASEELSLSTASGSA</sequence>
<keyword evidence="4" id="KW-1185">Reference proteome</keyword>
<protein>
    <submittedName>
        <fullName evidence="3">Uncharacterized protein</fullName>
    </submittedName>
</protein>
<feature type="compositionally biased region" description="Polar residues" evidence="2">
    <location>
        <begin position="28"/>
        <end position="42"/>
    </location>
</feature>
<gene>
    <name evidence="3" type="ORF">WR25_02841</name>
</gene>
<evidence type="ECO:0000313" key="3">
    <source>
        <dbReference type="EMBL" id="PAV76024.1"/>
    </source>
</evidence>
<accession>A0A2A2KQ02</accession>
<name>A0A2A2KQ02_9BILA</name>
<comment type="caution">
    <text evidence="3">The sequence shown here is derived from an EMBL/GenBank/DDBJ whole genome shotgun (WGS) entry which is preliminary data.</text>
</comment>
<evidence type="ECO:0000256" key="2">
    <source>
        <dbReference type="SAM" id="MobiDB-lite"/>
    </source>
</evidence>
<organism evidence="3 4">
    <name type="scientific">Diploscapter pachys</name>
    <dbReference type="NCBI Taxonomy" id="2018661"/>
    <lineage>
        <taxon>Eukaryota</taxon>
        <taxon>Metazoa</taxon>
        <taxon>Ecdysozoa</taxon>
        <taxon>Nematoda</taxon>
        <taxon>Chromadorea</taxon>
        <taxon>Rhabditida</taxon>
        <taxon>Rhabditina</taxon>
        <taxon>Rhabditomorpha</taxon>
        <taxon>Rhabditoidea</taxon>
        <taxon>Rhabditidae</taxon>
        <taxon>Diploscapter</taxon>
    </lineage>
</organism>
<feature type="region of interest" description="Disordered" evidence="2">
    <location>
        <begin position="22"/>
        <end position="44"/>
    </location>
</feature>